<feature type="transmembrane region" description="Helical" evidence="18">
    <location>
        <begin position="162"/>
        <end position="187"/>
    </location>
</feature>
<dbReference type="InterPro" id="IPR048254">
    <property type="entry name" value="CDP_ALCOHOL_P_TRANSF_CS"/>
</dbReference>
<keyword evidence="10 18" id="KW-1133">Transmembrane helix</keyword>
<evidence type="ECO:0000256" key="14">
    <source>
        <dbReference type="ARBA" id="ARBA00023264"/>
    </source>
</evidence>
<dbReference type="PANTHER" id="PTHR14269">
    <property type="entry name" value="CDP-DIACYLGLYCEROL--GLYCEROL-3-PHOSPHATE 3-PHOSPHATIDYLTRANSFERASE-RELATED"/>
    <property type="match status" value="1"/>
</dbReference>
<reference evidence="19 20" key="1">
    <citation type="journal article" date="2007" name="Genome Res.">
        <title>Genome sequence of a proteolytic (Group I) Clostridium botulinum strain Hall A and comparative analysis of the clostridial genomes.</title>
        <authorList>
            <person name="Sebaihia M."/>
            <person name="Peck M.W."/>
            <person name="Minton N.P."/>
            <person name="Thomson N.R."/>
            <person name="Holden M.T.G."/>
            <person name="Mitchell W.J."/>
            <person name="Carter A.T."/>
            <person name="Bentley S.D."/>
            <person name="Mason D.R."/>
            <person name="Crossman L."/>
            <person name="Paul C.J."/>
            <person name="Ivens A."/>
            <person name="Wells-Bennik M.H.J."/>
            <person name="Davis I.J."/>
            <person name="Cerdeno-Tarraga A.M."/>
            <person name="Churcher C."/>
            <person name="Quail M.A."/>
            <person name="Chillingworth T."/>
            <person name="Feltwell T."/>
            <person name="Fraser A."/>
            <person name="Goodhead I."/>
            <person name="Hance Z."/>
            <person name="Jagels K."/>
            <person name="Larke N."/>
            <person name="Maddison M."/>
            <person name="Moule S."/>
            <person name="Mungall K."/>
            <person name="Norbertczak H."/>
            <person name="Rabbinowitsch E."/>
            <person name="Sanders M."/>
            <person name="Simmonds M."/>
            <person name="White B."/>
            <person name="Whithead S."/>
            <person name="Parkhill J."/>
        </authorList>
    </citation>
    <scope>NUCLEOTIDE SEQUENCE [LARGE SCALE GENOMIC DNA]</scope>
    <source>
        <strain evidence="20">Hall / ATCC 3502 / NCTC 13319 / Type A [Sanger]</strain>
    </source>
</reference>
<evidence type="ECO:0000256" key="1">
    <source>
        <dbReference type="ARBA" id="ARBA00003973"/>
    </source>
</evidence>
<evidence type="ECO:0000256" key="9">
    <source>
        <dbReference type="ARBA" id="ARBA00022692"/>
    </source>
</evidence>
<evidence type="ECO:0000256" key="17">
    <source>
        <dbReference type="RuleBase" id="RU003750"/>
    </source>
</evidence>
<dbReference type="UniPathway" id="UPA00084">
    <property type="reaction ID" value="UER00503"/>
</dbReference>
<keyword evidence="12 18" id="KW-0472">Membrane</keyword>
<dbReference type="FunFam" id="1.20.120.1760:FF:000027">
    <property type="entry name" value="CDP-diacylglycerol--glycerol-3-phosphate 3-phosphatidyltransferase"/>
    <property type="match status" value="1"/>
</dbReference>
<accession>A5I4I0</accession>
<comment type="subcellular location">
    <subcellularLocation>
        <location evidence="2">Membrane</location>
        <topology evidence="2">Multi-pass membrane protein</topology>
    </subcellularLocation>
</comment>
<comment type="function">
    <text evidence="1">This protein catalyzes the committed step to the synthesis of the acidic phospholipids.</text>
</comment>
<keyword evidence="8 17" id="KW-0808">Transferase</keyword>
<evidence type="ECO:0000256" key="12">
    <source>
        <dbReference type="ARBA" id="ARBA00023136"/>
    </source>
</evidence>
<comment type="catalytic activity">
    <reaction evidence="15">
        <text>a CDP-1,2-diacyl-sn-glycerol + sn-glycerol 3-phosphate = a 1,2-diacyl-sn-glycero-3-phospho-(1'-sn-glycero-3'-phosphate) + CMP + H(+)</text>
        <dbReference type="Rhea" id="RHEA:12593"/>
        <dbReference type="ChEBI" id="CHEBI:15378"/>
        <dbReference type="ChEBI" id="CHEBI:57597"/>
        <dbReference type="ChEBI" id="CHEBI:58332"/>
        <dbReference type="ChEBI" id="CHEBI:60110"/>
        <dbReference type="ChEBI" id="CHEBI:60377"/>
        <dbReference type="EC" id="2.7.8.5"/>
    </reaction>
</comment>
<evidence type="ECO:0000256" key="13">
    <source>
        <dbReference type="ARBA" id="ARBA00023209"/>
    </source>
</evidence>
<dbReference type="NCBIfam" id="TIGR00560">
    <property type="entry name" value="pgsA"/>
    <property type="match status" value="1"/>
</dbReference>
<dbReference type="GO" id="GO:0016020">
    <property type="term" value="C:membrane"/>
    <property type="evidence" value="ECO:0007669"/>
    <property type="project" value="UniProtKB-SubCell"/>
</dbReference>
<dbReference type="HOGENOM" id="CLU_051314_2_3_9"/>
<dbReference type="AlphaFoldDB" id="A5I4I0"/>
<keyword evidence="14" id="KW-1208">Phospholipid metabolism</keyword>
<evidence type="ECO:0000256" key="4">
    <source>
        <dbReference type="ARBA" id="ARBA00010441"/>
    </source>
</evidence>
<evidence type="ECO:0000256" key="3">
    <source>
        <dbReference type="ARBA" id="ARBA00005042"/>
    </source>
</evidence>
<sequence>MFIMNLANKLTILRIFLVPIFLIFISVKNIPYGTVIATAVFVIASATDKLDGYIARSRNQVTRFGKIMDPLADKMLVTAALISLVDFQIVPGWACIIIIAREFAVTGLRSVASAEGVVIAASKWGKAKTVIQIVAIIFALVNLNYKEGIYILGNWAVNYINIIANITNITMALAIIITIVSGVDYFVKNKDVMSHDK</sequence>
<evidence type="ECO:0000313" key="20">
    <source>
        <dbReference type="Proteomes" id="UP000001986"/>
    </source>
</evidence>
<keyword evidence="7" id="KW-0444">Lipid biosynthesis</keyword>
<evidence type="ECO:0000256" key="8">
    <source>
        <dbReference type="ARBA" id="ARBA00022679"/>
    </source>
</evidence>
<dbReference type="GO" id="GO:0046474">
    <property type="term" value="P:glycerophospholipid biosynthetic process"/>
    <property type="evidence" value="ECO:0000318"/>
    <property type="project" value="GO_Central"/>
</dbReference>
<evidence type="ECO:0000256" key="5">
    <source>
        <dbReference type="ARBA" id="ARBA00013170"/>
    </source>
</evidence>
<keyword evidence="20" id="KW-1185">Reference proteome</keyword>
<dbReference type="Pfam" id="PF01066">
    <property type="entry name" value="CDP-OH_P_transf"/>
    <property type="match status" value="1"/>
</dbReference>
<dbReference type="PATRIC" id="fig|413999.7.peg.2382"/>
<dbReference type="InterPro" id="IPR043130">
    <property type="entry name" value="CDP-OH_PTrfase_TM_dom"/>
</dbReference>
<comment type="similarity">
    <text evidence="4 17">Belongs to the CDP-alcohol phosphatidyltransferase class-I family.</text>
</comment>
<dbReference type="Proteomes" id="UP000001986">
    <property type="component" value="Chromosome"/>
</dbReference>
<evidence type="ECO:0000256" key="2">
    <source>
        <dbReference type="ARBA" id="ARBA00004141"/>
    </source>
</evidence>
<organism evidence="19 20">
    <name type="scientific">Clostridium botulinum (strain Hall / ATCC 3502 / NCTC 13319 / Type A)</name>
    <dbReference type="NCBI Taxonomy" id="441771"/>
    <lineage>
        <taxon>Bacteria</taxon>
        <taxon>Bacillati</taxon>
        <taxon>Bacillota</taxon>
        <taxon>Clostridia</taxon>
        <taxon>Eubacteriales</taxon>
        <taxon>Clostridiaceae</taxon>
        <taxon>Clostridium</taxon>
    </lineage>
</organism>
<keyword evidence="13" id="KW-0594">Phospholipid biosynthesis</keyword>
<dbReference type="InterPro" id="IPR004570">
    <property type="entry name" value="Phosphatidylglycerol_P_synth"/>
</dbReference>
<dbReference type="KEGG" id="cbo:CBO2406"/>
<dbReference type="GO" id="GO:0006655">
    <property type="term" value="P:phosphatidylglycerol biosynthetic process"/>
    <property type="evidence" value="ECO:0007669"/>
    <property type="project" value="UniProtKB-UniPathway"/>
</dbReference>
<dbReference type="InterPro" id="IPR050324">
    <property type="entry name" value="CDP-alcohol_PTase-I"/>
</dbReference>
<evidence type="ECO:0000313" key="19">
    <source>
        <dbReference type="EMBL" id="CAL83952.1"/>
    </source>
</evidence>
<evidence type="ECO:0000256" key="18">
    <source>
        <dbReference type="SAM" id="Phobius"/>
    </source>
</evidence>
<evidence type="ECO:0000256" key="16">
    <source>
        <dbReference type="NCBIfam" id="TIGR00560"/>
    </source>
</evidence>
<protein>
    <recommendedName>
        <fullName evidence="6 16">CDP-diacylglycerol--glycerol-3-phosphate 3-phosphatidyltransferase</fullName>
        <ecNumber evidence="5 16">2.7.8.5</ecNumber>
    </recommendedName>
</protein>
<dbReference type="EMBL" id="AM412317">
    <property type="protein sequence ID" value="CAL83952.1"/>
    <property type="molecule type" value="Genomic_DNA"/>
</dbReference>
<feature type="transmembrane region" description="Helical" evidence="18">
    <location>
        <begin position="76"/>
        <end position="100"/>
    </location>
</feature>
<keyword evidence="9 18" id="KW-0812">Transmembrane</keyword>
<dbReference type="InterPro" id="IPR000462">
    <property type="entry name" value="CDP-OH_P_trans"/>
</dbReference>
<evidence type="ECO:0000256" key="10">
    <source>
        <dbReference type="ARBA" id="ARBA00022989"/>
    </source>
</evidence>
<gene>
    <name evidence="19" type="ordered locus">CBO2406</name>
</gene>
<comment type="pathway">
    <text evidence="3">Phospholipid metabolism; phosphatidylglycerol biosynthesis; phosphatidylglycerol from CDP-diacylglycerol: step 1/2.</text>
</comment>
<evidence type="ECO:0000256" key="11">
    <source>
        <dbReference type="ARBA" id="ARBA00023098"/>
    </source>
</evidence>
<dbReference type="Gene3D" id="1.20.120.1760">
    <property type="match status" value="1"/>
</dbReference>
<evidence type="ECO:0000256" key="7">
    <source>
        <dbReference type="ARBA" id="ARBA00022516"/>
    </source>
</evidence>
<dbReference type="GO" id="GO:0008444">
    <property type="term" value="F:CDP-diacylglycerol-glycerol-3-phosphate 3-phosphatidyltransferase activity"/>
    <property type="evidence" value="ECO:0007669"/>
    <property type="project" value="UniProtKB-UniRule"/>
</dbReference>
<evidence type="ECO:0000256" key="15">
    <source>
        <dbReference type="ARBA" id="ARBA00048586"/>
    </source>
</evidence>
<dbReference type="PANTHER" id="PTHR14269:SF62">
    <property type="entry name" value="CDP-DIACYLGLYCEROL--GLYCEROL-3-PHOSPHATE 3-PHOSPHATIDYLTRANSFERASE 1, CHLOROPLASTIC"/>
    <property type="match status" value="1"/>
</dbReference>
<keyword evidence="11" id="KW-0443">Lipid metabolism</keyword>
<dbReference type="PROSITE" id="PS00379">
    <property type="entry name" value="CDP_ALCOHOL_P_TRANSF"/>
    <property type="match status" value="1"/>
</dbReference>
<dbReference type="EC" id="2.7.8.5" evidence="5 16"/>
<dbReference type="PIRSF" id="PIRSF000847">
    <property type="entry name" value="Phos_ph_gly_syn"/>
    <property type="match status" value="1"/>
</dbReference>
<proteinExistence type="inferred from homology"/>
<evidence type="ECO:0000256" key="6">
    <source>
        <dbReference type="ARBA" id="ARBA00014944"/>
    </source>
</evidence>
<name>A5I4I0_CLOBH</name>